<evidence type="ECO:0000313" key="4">
    <source>
        <dbReference type="Proteomes" id="UP000276232"/>
    </source>
</evidence>
<keyword evidence="1" id="KW-0812">Transmembrane</keyword>
<feature type="transmembrane region" description="Helical" evidence="1">
    <location>
        <begin position="41"/>
        <end position="61"/>
    </location>
</feature>
<keyword evidence="3" id="KW-0645">Protease</keyword>
<dbReference type="Pfam" id="PF02517">
    <property type="entry name" value="Rce1-like"/>
    <property type="match status" value="1"/>
</dbReference>
<keyword evidence="1" id="KW-1133">Transmembrane helix</keyword>
<organism evidence="3 4">
    <name type="scientific">Pseudokineococcus lusitanus</name>
    <dbReference type="NCBI Taxonomy" id="763993"/>
    <lineage>
        <taxon>Bacteria</taxon>
        <taxon>Bacillati</taxon>
        <taxon>Actinomycetota</taxon>
        <taxon>Actinomycetes</taxon>
        <taxon>Kineosporiales</taxon>
        <taxon>Kineosporiaceae</taxon>
        <taxon>Pseudokineococcus</taxon>
    </lineage>
</organism>
<proteinExistence type="predicted"/>
<evidence type="ECO:0000313" key="3">
    <source>
        <dbReference type="EMBL" id="ROP44908.1"/>
    </source>
</evidence>
<dbReference type="EMBL" id="RJKN01000002">
    <property type="protein sequence ID" value="ROP44908.1"/>
    <property type="molecule type" value="Genomic_DNA"/>
</dbReference>
<protein>
    <submittedName>
        <fullName evidence="3">Membrane protease YdiL (CAAX protease family)</fullName>
    </submittedName>
</protein>
<feature type="transmembrane region" description="Helical" evidence="1">
    <location>
        <begin position="254"/>
        <end position="274"/>
    </location>
</feature>
<reference evidence="3 4" key="1">
    <citation type="journal article" date="2015" name="Stand. Genomic Sci.">
        <title>Genomic Encyclopedia of Bacterial and Archaeal Type Strains, Phase III: the genomes of soil and plant-associated and newly described type strains.</title>
        <authorList>
            <person name="Whitman W.B."/>
            <person name="Woyke T."/>
            <person name="Klenk H.P."/>
            <person name="Zhou Y."/>
            <person name="Lilburn T.G."/>
            <person name="Beck B.J."/>
            <person name="De Vos P."/>
            <person name="Vandamme P."/>
            <person name="Eisen J.A."/>
            <person name="Garrity G."/>
            <person name="Hugenholtz P."/>
            <person name="Kyrpides N.C."/>
        </authorList>
    </citation>
    <scope>NUCLEOTIDE SEQUENCE [LARGE SCALE GENOMIC DNA]</scope>
    <source>
        <strain evidence="3 4">CECT 7306</strain>
    </source>
</reference>
<feature type="domain" description="CAAX prenyl protease 2/Lysostaphin resistance protein A-like" evidence="2">
    <location>
        <begin position="174"/>
        <end position="266"/>
    </location>
</feature>
<name>A0A3N1HQV6_9ACTN</name>
<dbReference type="GO" id="GO:0006508">
    <property type="term" value="P:proteolysis"/>
    <property type="evidence" value="ECO:0007669"/>
    <property type="project" value="UniProtKB-KW"/>
</dbReference>
<dbReference type="OrthoDB" id="4453618at2"/>
<dbReference type="RefSeq" id="WP_123379124.1">
    <property type="nucleotide sequence ID" value="NZ_RJKN01000002.1"/>
</dbReference>
<accession>A0A3N1HQV6</accession>
<dbReference type="AlphaFoldDB" id="A0A3N1HQV6"/>
<sequence length="282" mass="29422">MTAGQGVQPGRGPDAGTGAGGPLLLDALPDAVRRARLRWEIGLVLALSLGASGVYAVVSLVGSLTRGPIGEATATLNASRSERPWFDLTYQLLGTATALVPVLLALALLGWSAGGTVRSAAHRLGLDLRRPGHDLLAGLGLAALIGVPGLGLYLAGRALGVTASVDPAALDTYWWTVPVLLLAAAKNAVLEEVLVVGWLLTRLRDLRWGAVAAVVVSSLLRGSYHLYQGFGPFVGNVVMGVVFALVYRRTGRVMPLVVAHFLIDAVAFVGYAALRPWLEGLL</sequence>
<evidence type="ECO:0000256" key="1">
    <source>
        <dbReference type="SAM" id="Phobius"/>
    </source>
</evidence>
<dbReference type="Proteomes" id="UP000276232">
    <property type="component" value="Unassembled WGS sequence"/>
</dbReference>
<gene>
    <name evidence="3" type="ORF">EDC03_1038</name>
</gene>
<keyword evidence="3" id="KW-0378">Hydrolase</keyword>
<feature type="transmembrane region" description="Helical" evidence="1">
    <location>
        <begin position="135"/>
        <end position="155"/>
    </location>
</feature>
<comment type="caution">
    <text evidence="3">The sequence shown here is derived from an EMBL/GenBank/DDBJ whole genome shotgun (WGS) entry which is preliminary data.</text>
</comment>
<dbReference type="InParanoid" id="A0A3N1HQV6"/>
<dbReference type="GO" id="GO:0004175">
    <property type="term" value="F:endopeptidase activity"/>
    <property type="evidence" value="ECO:0007669"/>
    <property type="project" value="UniProtKB-ARBA"/>
</dbReference>
<feature type="transmembrane region" description="Helical" evidence="1">
    <location>
        <begin position="230"/>
        <end position="247"/>
    </location>
</feature>
<keyword evidence="4" id="KW-1185">Reference proteome</keyword>
<feature type="transmembrane region" description="Helical" evidence="1">
    <location>
        <begin position="90"/>
        <end position="114"/>
    </location>
</feature>
<dbReference type="InterPro" id="IPR003675">
    <property type="entry name" value="Rce1/LyrA-like_dom"/>
</dbReference>
<evidence type="ECO:0000259" key="2">
    <source>
        <dbReference type="Pfam" id="PF02517"/>
    </source>
</evidence>
<dbReference type="GO" id="GO:0080120">
    <property type="term" value="P:CAAX-box protein maturation"/>
    <property type="evidence" value="ECO:0007669"/>
    <property type="project" value="UniProtKB-ARBA"/>
</dbReference>
<keyword evidence="1" id="KW-0472">Membrane</keyword>